<evidence type="ECO:0000313" key="1">
    <source>
        <dbReference type="EMBL" id="WDH85266.1"/>
    </source>
</evidence>
<evidence type="ECO:0008006" key="5">
    <source>
        <dbReference type="Google" id="ProtNLM"/>
    </source>
</evidence>
<geneLocation type="plasmid" evidence="1 3">
    <name>unnamed1</name>
</geneLocation>
<keyword evidence="4" id="KW-1185">Reference proteome</keyword>
<accession>A0AAX3N608</accession>
<protein>
    <recommendedName>
        <fullName evidence="5">DUF4365 domain-containing protein</fullName>
    </recommendedName>
</protein>
<keyword evidence="1" id="KW-0614">Plasmid</keyword>
<reference evidence="1 4" key="1">
    <citation type="submission" date="2023-02" db="EMBL/GenBank/DDBJ databases">
        <title>Pathogen: clinical or host-associated sample.</title>
        <authorList>
            <person name="Hergert J."/>
            <person name="Casey R."/>
            <person name="Wagner J."/>
            <person name="Young E.L."/>
            <person name="Oakeson K.F."/>
        </authorList>
    </citation>
    <scope>NUCLEOTIDE SEQUENCE</scope>
    <source>
        <strain evidence="2 4">2022CK-00829</strain>
        <strain evidence="1">2022CK-00830</strain>
        <plasmid evidence="1">unnamed1</plasmid>
        <plasmid evidence="2 4">unnamed2</plasmid>
    </source>
</reference>
<evidence type="ECO:0000313" key="4">
    <source>
        <dbReference type="Proteomes" id="UP001221519"/>
    </source>
</evidence>
<geneLocation type="plasmid" evidence="2 4">
    <name>unnamed2</name>
</geneLocation>
<name>A0AAX3N608_9BACL</name>
<dbReference type="RefSeq" id="WP_205055041.1">
    <property type="nucleotide sequence ID" value="NZ_CP118102.1"/>
</dbReference>
<sequence>MAKLSNQKKERQTVNAIEYLANLPDSYLIPDIPVGDKGISFDGHISVMEDDSETKESLIGRVPVQVKGTEVEHFTEGVRSFSFELADYRNFFNSDGVLLLVGEVKPNGETKLFYKALLALEINELLQRFNKQKQRVIELRPLDETRLYDVCYKFLAEQTLQSRELVTHKPFQIDDFRELRLTSMTYSPSLDESLEKIFDHDFTMYGVKNQAHFPLKRIRIGSINVRKDNVIFSDMKNEYRILTDIEVKQNVTAYTLEKSFILEISNNDGVFKLNYEILDFNTLAAQLKVVPMLISLFSGNKISFRGNYIQLDSQKETLEGFRERYECLLELERTFELLGIDKTTLIEQECDDQLGEELEWLILRVLKNDVRGFSFGETKRGIFNFKVGKHLVLLFYNSTAKQRIVSVFSDEVAASELYMVDEGDGEEYRHSIYISLSEESLAKGININSQAICNSFDQIDPFSSNTVSDFTNNFCLKCINAFIKSGKRELLDIAENIYAKSNGQANVNNEYILINKLQIKLWRDGSLTDEENQLLYQKKMQAIKEENAELSFCVSVLLKNLDESRFFFNLMDKELQDFYMMLPIYKLYESVNPVTE</sequence>
<proteinExistence type="predicted"/>
<dbReference type="Proteomes" id="UP001220962">
    <property type="component" value="Plasmid unnamed1"/>
</dbReference>
<dbReference type="EMBL" id="CP118102">
    <property type="protein sequence ID" value="WDH85266.1"/>
    <property type="molecule type" value="Genomic_DNA"/>
</dbReference>
<organism evidence="1 3">
    <name type="scientific">Paenibacillus urinalis</name>
    <dbReference type="NCBI Taxonomy" id="521520"/>
    <lineage>
        <taxon>Bacteria</taxon>
        <taxon>Bacillati</taxon>
        <taxon>Bacillota</taxon>
        <taxon>Bacilli</taxon>
        <taxon>Bacillales</taxon>
        <taxon>Paenibacillaceae</taxon>
        <taxon>Paenibacillus</taxon>
    </lineage>
</organism>
<dbReference type="AlphaFoldDB" id="A0AAX3N608"/>
<dbReference type="Proteomes" id="UP001221519">
    <property type="component" value="Plasmid unnamed2"/>
</dbReference>
<dbReference type="EMBL" id="CP118110">
    <property type="protein sequence ID" value="WDI05255.1"/>
    <property type="molecule type" value="Genomic_DNA"/>
</dbReference>
<evidence type="ECO:0000313" key="2">
    <source>
        <dbReference type="EMBL" id="WDI05255.1"/>
    </source>
</evidence>
<evidence type="ECO:0000313" key="3">
    <source>
        <dbReference type="Proteomes" id="UP001220962"/>
    </source>
</evidence>
<gene>
    <name evidence="1" type="ORF">PUW23_25870</name>
    <name evidence="2" type="ORF">PUW25_26910</name>
</gene>